<gene>
    <name evidence="2" type="ORF">DXZ20_07275</name>
</gene>
<dbReference type="SUPFAM" id="SSF54616">
    <property type="entry name" value="DNA-binding domain of Mlu1-box binding protein MBP1"/>
    <property type="match status" value="1"/>
</dbReference>
<dbReference type="GO" id="GO:0003677">
    <property type="term" value="F:DNA binding"/>
    <property type="evidence" value="ECO:0007669"/>
    <property type="project" value="InterPro"/>
</dbReference>
<protein>
    <submittedName>
        <fullName evidence="2">KilA-N domain-containing protein</fullName>
    </submittedName>
</protein>
<dbReference type="PROSITE" id="PS51301">
    <property type="entry name" value="KILA_N"/>
    <property type="match status" value="1"/>
</dbReference>
<name>A0A6M0RHT1_9CYAN</name>
<dbReference type="SMART" id="SM01252">
    <property type="entry name" value="KilA-N"/>
    <property type="match status" value="1"/>
</dbReference>
<feature type="domain" description="KilA-N" evidence="1">
    <location>
        <begin position="5"/>
        <end position="125"/>
    </location>
</feature>
<evidence type="ECO:0000313" key="2">
    <source>
        <dbReference type="EMBL" id="NEZ55480.1"/>
    </source>
</evidence>
<organism evidence="2 3">
    <name type="scientific">Adonisia turfae CCMR0081</name>
    <dbReference type="NCBI Taxonomy" id="2292702"/>
    <lineage>
        <taxon>Bacteria</taxon>
        <taxon>Bacillati</taxon>
        <taxon>Cyanobacteriota</taxon>
        <taxon>Adonisia</taxon>
        <taxon>Adonisia turfae</taxon>
    </lineage>
</organism>
<dbReference type="Proteomes" id="UP000481033">
    <property type="component" value="Unassembled WGS sequence"/>
</dbReference>
<sequence length="288" mass="32469">MASKKFIRRCINEIDIAQRVDNGFINATAMCVAHNLDVSDWLATDAVFRVVSALAKRLGIPPNPGISPNSAKTRVSRTFPDLVVARRGSPANGGGTWIHYKLAVSLAQWCNAEFALLVSDWVESWIITHQTPITSQEAYRVESRDCLKDEARSHLVGQVKSYLMTLKRYVQGYREDYFKEVHNALNLAITSETASQMRKRISKELGRDIKQGELIRDYFPAQYLHYYISMCNVAANLIQSGYDPLSAIDEASRLALPPNYVAKPIDQFEGPIKSLRTRQSRSQNILFA</sequence>
<dbReference type="Pfam" id="PF04383">
    <property type="entry name" value="KilA-N"/>
    <property type="match status" value="1"/>
</dbReference>
<dbReference type="InterPro" id="IPR018004">
    <property type="entry name" value="KilA/APSES_HTH"/>
</dbReference>
<dbReference type="InterPro" id="IPR036887">
    <property type="entry name" value="HTH_APSES_sf"/>
</dbReference>
<dbReference type="AlphaFoldDB" id="A0A6M0RHT1"/>
<keyword evidence="3" id="KW-1185">Reference proteome</keyword>
<dbReference type="EMBL" id="QXHD01000004">
    <property type="protein sequence ID" value="NEZ55480.1"/>
    <property type="molecule type" value="Genomic_DNA"/>
</dbReference>
<evidence type="ECO:0000259" key="1">
    <source>
        <dbReference type="PROSITE" id="PS51301"/>
    </source>
</evidence>
<evidence type="ECO:0000313" key="3">
    <source>
        <dbReference type="Proteomes" id="UP000481033"/>
    </source>
</evidence>
<comment type="caution">
    <text evidence="2">The sequence shown here is derived from an EMBL/GenBank/DDBJ whole genome shotgun (WGS) entry which is preliminary data.</text>
</comment>
<proteinExistence type="predicted"/>
<dbReference type="RefSeq" id="WP_163697366.1">
    <property type="nucleotide sequence ID" value="NZ_QXHD01000004.1"/>
</dbReference>
<accession>A0A6M0RHT1</accession>
<dbReference type="InterPro" id="IPR017880">
    <property type="entry name" value="KilA_N"/>
</dbReference>
<reference evidence="2 3" key="1">
    <citation type="journal article" date="2020" name="Microb. Ecol.">
        <title>Ecogenomics of the Marine Benthic Filamentous Cyanobacterium Adonisia.</title>
        <authorList>
            <person name="Walter J.M."/>
            <person name="Coutinho F.H."/>
            <person name="Leomil L."/>
            <person name="Hargreaves P.I."/>
            <person name="Campeao M.E."/>
            <person name="Vieira V.V."/>
            <person name="Silva B.S."/>
            <person name="Fistarol G.O."/>
            <person name="Salomon P.S."/>
            <person name="Sawabe T."/>
            <person name="Mino S."/>
            <person name="Hosokawa M."/>
            <person name="Miyashita H."/>
            <person name="Maruyama F."/>
            <person name="van Verk M.C."/>
            <person name="Dutilh B.E."/>
            <person name="Thompson C.C."/>
            <person name="Thompson F.L."/>
        </authorList>
    </citation>
    <scope>NUCLEOTIDE SEQUENCE [LARGE SCALE GENOMIC DNA]</scope>
    <source>
        <strain evidence="2 3">CCMR0081</strain>
    </source>
</reference>